<dbReference type="PANTHER" id="PTHR24096:SF424">
    <property type="entry name" value="ACETYL-COA SYNTHETASE-LIKE PROTEIN-RELATED"/>
    <property type="match status" value="1"/>
</dbReference>
<dbReference type="InterPro" id="IPR000873">
    <property type="entry name" value="AMP-dep_synth/lig_dom"/>
</dbReference>
<dbReference type="Proteomes" id="UP000701341">
    <property type="component" value="Unassembled WGS sequence"/>
</dbReference>
<reference evidence="3" key="1">
    <citation type="submission" date="2020-02" db="EMBL/GenBank/DDBJ databases">
        <authorList>
            <person name="Lichtner F.J."/>
        </authorList>
    </citation>
    <scope>NUCLEOTIDE SEQUENCE</scope>
    <source>
        <strain evidence="3">G10</strain>
    </source>
</reference>
<proteinExistence type="predicted"/>
<sequence length="569" mass="62851">MATPQIITCQSTVDIPAVDIASFVFSSGTPESRQNPQYFDADSPSRCYSLSEAELYVKRISKGLINHGLQPDDKVMLFSGNALYFPVLFWGVVAARCVFTSVNPGASETELEYQLRDSESRILLAHPSATTIALAAARRAGLPIERVFAFVDPGEVAESKTAPLRPWTDLWCSPDEVATWRWHRIESLEEAQSTTAILNYSSGTTGTPKGVEISHYNAVANSIQLVAKRSMVDDTEAARARRARLDIIGERWLAPLPMYHAYGQTYYCMNAARLGAKVYIMRKYNLSKLLLYADLYRITFLTLVPVIANMMARHPHPAMYNLKSVESIVCGSAPLNPDLAQVVARLYLRNGVTIKQGLGMTETTCSLTQFAPDDKDDGRSVGWLNANCTAQVRPVPGEDFTDGAPPGVTVGEILVSGPNIMKGYYRRPEQTRESIHVDAKGVRWLRTGDIGYATEKGHFYLVDRLKDLIKVKGMQVSPAELELTLLEHPNVSDAAVVGIKRPDGEYPLGFVVRKSGTVTARELQQLIESRFAPHKWLTAGVQFVDSIPRTASGKIIRRALRDSGLKAKL</sequence>
<dbReference type="SUPFAM" id="SSF56801">
    <property type="entry name" value="Acetyl-CoA synthetase-like"/>
    <property type="match status" value="1"/>
</dbReference>
<dbReference type="InterPro" id="IPR045851">
    <property type="entry name" value="AMP-bd_C_sf"/>
</dbReference>
<accession>A0A9P5GR07</accession>
<dbReference type="Pfam" id="PF13193">
    <property type="entry name" value="AMP-binding_C"/>
    <property type="match status" value="1"/>
</dbReference>
<dbReference type="Gene3D" id="3.30.300.30">
    <property type="match status" value="1"/>
</dbReference>
<organism evidence="3 4">
    <name type="scientific">Penicillium crustosum</name>
    <name type="common">Blue mold fungus</name>
    <dbReference type="NCBI Taxonomy" id="36656"/>
    <lineage>
        <taxon>Eukaryota</taxon>
        <taxon>Fungi</taxon>
        <taxon>Dikarya</taxon>
        <taxon>Ascomycota</taxon>
        <taxon>Pezizomycotina</taxon>
        <taxon>Eurotiomycetes</taxon>
        <taxon>Eurotiomycetidae</taxon>
        <taxon>Eurotiales</taxon>
        <taxon>Aspergillaceae</taxon>
        <taxon>Penicillium</taxon>
    </lineage>
</organism>
<protein>
    <recommendedName>
        <fullName evidence="5">Acetyl-CoA synthetase-like protein</fullName>
    </recommendedName>
</protein>
<comment type="caution">
    <text evidence="3">The sequence shown here is derived from an EMBL/GenBank/DDBJ whole genome shotgun (WGS) entry which is preliminary data.</text>
</comment>
<feature type="domain" description="AMP-binding enzyme C-terminal" evidence="2">
    <location>
        <begin position="480"/>
        <end position="554"/>
    </location>
</feature>
<dbReference type="AlphaFoldDB" id="A0A9P5GR07"/>
<dbReference type="PROSITE" id="PS00455">
    <property type="entry name" value="AMP_BINDING"/>
    <property type="match status" value="1"/>
</dbReference>
<keyword evidence="4" id="KW-1185">Reference proteome</keyword>
<evidence type="ECO:0000259" key="2">
    <source>
        <dbReference type="Pfam" id="PF13193"/>
    </source>
</evidence>
<evidence type="ECO:0000313" key="4">
    <source>
        <dbReference type="Proteomes" id="UP000701341"/>
    </source>
</evidence>
<feature type="domain" description="AMP-dependent synthetase/ligase" evidence="1">
    <location>
        <begin position="46"/>
        <end position="425"/>
    </location>
</feature>
<gene>
    <name evidence="3" type="ORF">PCG10_002610</name>
</gene>
<dbReference type="EMBL" id="JAAOZQ010000015">
    <property type="protein sequence ID" value="KAF7527646.1"/>
    <property type="molecule type" value="Genomic_DNA"/>
</dbReference>
<dbReference type="Gene3D" id="3.40.50.12780">
    <property type="entry name" value="N-terminal domain of ligase-like"/>
    <property type="match status" value="1"/>
</dbReference>
<dbReference type="InterPro" id="IPR020845">
    <property type="entry name" value="AMP-binding_CS"/>
</dbReference>
<dbReference type="Pfam" id="PF00501">
    <property type="entry name" value="AMP-binding"/>
    <property type="match status" value="1"/>
</dbReference>
<dbReference type="InterPro" id="IPR025110">
    <property type="entry name" value="AMP-bd_C"/>
</dbReference>
<evidence type="ECO:0000259" key="1">
    <source>
        <dbReference type="Pfam" id="PF00501"/>
    </source>
</evidence>
<name>A0A9P5GR07_PENCR</name>
<dbReference type="PANTHER" id="PTHR24096">
    <property type="entry name" value="LONG-CHAIN-FATTY-ACID--COA LIGASE"/>
    <property type="match status" value="1"/>
</dbReference>
<evidence type="ECO:0000313" key="3">
    <source>
        <dbReference type="EMBL" id="KAF7527646.1"/>
    </source>
</evidence>
<dbReference type="InterPro" id="IPR042099">
    <property type="entry name" value="ANL_N_sf"/>
</dbReference>
<dbReference type="GO" id="GO:0016405">
    <property type="term" value="F:CoA-ligase activity"/>
    <property type="evidence" value="ECO:0007669"/>
    <property type="project" value="TreeGrafter"/>
</dbReference>
<evidence type="ECO:0008006" key="5">
    <source>
        <dbReference type="Google" id="ProtNLM"/>
    </source>
</evidence>